<name>A0A839EHE7_9HYPH</name>
<reference evidence="2 3" key="1">
    <citation type="submission" date="2020-07" db="EMBL/GenBank/DDBJ databases">
        <title>Genomic Encyclopedia of Type Strains, Phase IV (KMG-V): Genome sequencing to study the core and pangenomes of soil and plant-associated prokaryotes.</title>
        <authorList>
            <person name="Whitman W."/>
        </authorList>
    </citation>
    <scope>NUCLEOTIDE SEQUENCE [LARGE SCALE GENOMIC DNA]</scope>
    <source>
        <strain evidence="2 3">AN3</strain>
    </source>
</reference>
<feature type="transmembrane region" description="Helical" evidence="1">
    <location>
        <begin position="26"/>
        <end position="50"/>
    </location>
</feature>
<organism evidence="2 3">
    <name type="scientific">Phyllobacterium myrsinacearum</name>
    <dbReference type="NCBI Taxonomy" id="28101"/>
    <lineage>
        <taxon>Bacteria</taxon>
        <taxon>Pseudomonadati</taxon>
        <taxon>Pseudomonadota</taxon>
        <taxon>Alphaproteobacteria</taxon>
        <taxon>Hyphomicrobiales</taxon>
        <taxon>Phyllobacteriaceae</taxon>
        <taxon>Phyllobacterium</taxon>
    </lineage>
</organism>
<evidence type="ECO:0000256" key="1">
    <source>
        <dbReference type="SAM" id="Phobius"/>
    </source>
</evidence>
<dbReference type="AlphaFoldDB" id="A0A839EHE7"/>
<keyword evidence="1" id="KW-0472">Membrane</keyword>
<dbReference type="EMBL" id="JACGXN010000002">
    <property type="protein sequence ID" value="MBA8878312.1"/>
    <property type="molecule type" value="Genomic_DNA"/>
</dbReference>
<dbReference type="Proteomes" id="UP000549052">
    <property type="component" value="Unassembled WGS sequence"/>
</dbReference>
<feature type="transmembrane region" description="Helical" evidence="1">
    <location>
        <begin position="62"/>
        <end position="89"/>
    </location>
</feature>
<comment type="caution">
    <text evidence="2">The sequence shown here is derived from an EMBL/GenBank/DDBJ whole genome shotgun (WGS) entry which is preliminary data.</text>
</comment>
<keyword evidence="1" id="KW-1133">Transmembrane helix</keyword>
<keyword evidence="1" id="KW-0812">Transmembrane</keyword>
<gene>
    <name evidence="2" type="ORF">FHW16_002024</name>
</gene>
<evidence type="ECO:0000313" key="2">
    <source>
        <dbReference type="EMBL" id="MBA8878312.1"/>
    </source>
</evidence>
<feature type="transmembrane region" description="Helical" evidence="1">
    <location>
        <begin position="109"/>
        <end position="130"/>
    </location>
</feature>
<keyword evidence="3" id="KW-1185">Reference proteome</keyword>
<evidence type="ECO:0008006" key="4">
    <source>
        <dbReference type="Google" id="ProtNLM"/>
    </source>
</evidence>
<protein>
    <recommendedName>
        <fullName evidence="4">PhnA-like protein</fullName>
    </recommendedName>
</protein>
<sequence>MSLTELNAGTSPGAESNTSAVSWGPIIAGAVAAVSITILLTLLGSGFGLTMVSPWATEGSSAATFAVSTAIGLIVIQWISAGVGGYLTGRLRTKWSGVHNDEIYFRDTAHGFIAWALSTLFIVAVLGSAITSTVSGGVHTAATVASGAASAATSAAGSASNDTSVTYFVDSLLRPSTIRSGSSEGSETATSQVSRILLNAAATGTLPADDRTYLDQIVAARSGLSEADAKARVDAILTRIDAAKTSAKEAADKARKVGATTAFMGAFSLLIGAFIASVAAALGGKQRDDDEETYRSAQAPYK</sequence>
<evidence type="ECO:0000313" key="3">
    <source>
        <dbReference type="Proteomes" id="UP000549052"/>
    </source>
</evidence>
<dbReference type="RefSeq" id="WP_182549025.1">
    <property type="nucleotide sequence ID" value="NZ_JACGXN010000002.1"/>
</dbReference>
<proteinExistence type="predicted"/>
<feature type="transmembrane region" description="Helical" evidence="1">
    <location>
        <begin position="262"/>
        <end position="282"/>
    </location>
</feature>
<accession>A0A839EHE7</accession>